<keyword evidence="5" id="KW-0408">Iron</keyword>
<dbReference type="SFLD" id="SFLDG01387">
    <property type="entry name" value="BtrN-like_SPASM_domain_contain"/>
    <property type="match status" value="1"/>
</dbReference>
<organism evidence="8 9">
    <name type="scientific">Candidatus Scalindua rubra</name>
    <dbReference type="NCBI Taxonomy" id="1872076"/>
    <lineage>
        <taxon>Bacteria</taxon>
        <taxon>Pseudomonadati</taxon>
        <taxon>Planctomycetota</taxon>
        <taxon>Candidatus Brocadiia</taxon>
        <taxon>Candidatus Brocadiales</taxon>
        <taxon>Candidatus Scalinduaceae</taxon>
        <taxon>Candidatus Scalindua</taxon>
    </lineage>
</organism>
<proteinExistence type="predicted"/>
<protein>
    <submittedName>
        <fullName evidence="8">Molybdenum cofactor biosynthesis protein A</fullName>
    </submittedName>
</protein>
<dbReference type="InterPro" id="IPR013785">
    <property type="entry name" value="Aldolase_TIM"/>
</dbReference>
<keyword evidence="6" id="KW-0411">Iron-sulfur</keyword>
<evidence type="ECO:0000313" key="9">
    <source>
        <dbReference type="Proteomes" id="UP000094056"/>
    </source>
</evidence>
<name>A0A1E3XE52_9BACT</name>
<dbReference type="PANTHER" id="PTHR11228">
    <property type="entry name" value="RADICAL SAM DOMAIN PROTEIN"/>
    <property type="match status" value="1"/>
</dbReference>
<evidence type="ECO:0000256" key="2">
    <source>
        <dbReference type="ARBA" id="ARBA00022485"/>
    </source>
</evidence>
<sequence>MSKKMSFPIRAFNKFFNIPTEIPNFAQIEITNICNLDCKMCVRNFIKLGIKHMDFDLFKRIVDKLDGVYTLNLTGYGEPLAHPRIIDAIKYCKSKGFEVQTTTNGLLLNEDSKITNLISSGLDLIAFSVESIKEINEIAHQNLKALENIKRLIELKKELNSPTPTVTLQTLMIKGKEQDLFDVIEWGVMNGVDRINVARFDLNTLTDVERPNVIEEQAIFREFARLRKKYNIRIDCVQDQFYDGLKGFLYKHLKHFLEYDRNCARLNDFTYINLEGDVRPCCALVNNKIHNLLESNLREIWNSEKYNNFRKNHFKIPWCSNCDVFTLRQKSIKV</sequence>
<dbReference type="Gene3D" id="3.20.20.70">
    <property type="entry name" value="Aldolase class I"/>
    <property type="match status" value="1"/>
</dbReference>
<keyword evidence="2" id="KW-0004">4Fe-4S</keyword>
<evidence type="ECO:0000256" key="3">
    <source>
        <dbReference type="ARBA" id="ARBA00022691"/>
    </source>
</evidence>
<dbReference type="InterPro" id="IPR023885">
    <property type="entry name" value="4Fe4S-binding_SPASM_dom"/>
</dbReference>
<evidence type="ECO:0000256" key="5">
    <source>
        <dbReference type="ARBA" id="ARBA00023004"/>
    </source>
</evidence>
<reference evidence="8 9" key="1">
    <citation type="submission" date="2016-07" db="EMBL/GenBank/DDBJ databases">
        <title>Draft genome of Scalindua rubra, obtained from a brine-seawater interface in the Red Sea, sheds light on salt adaptation in anammox bacteria.</title>
        <authorList>
            <person name="Speth D.R."/>
            <person name="Lagkouvardos I."/>
            <person name="Wang Y."/>
            <person name="Qian P.-Y."/>
            <person name="Dutilh B.E."/>
            <person name="Jetten M.S."/>
        </authorList>
    </citation>
    <scope>NUCLEOTIDE SEQUENCE [LARGE SCALE GENOMIC DNA]</scope>
    <source>
        <strain evidence="8">BSI-1</strain>
    </source>
</reference>
<evidence type="ECO:0000256" key="4">
    <source>
        <dbReference type="ARBA" id="ARBA00022723"/>
    </source>
</evidence>
<evidence type="ECO:0000259" key="7">
    <source>
        <dbReference type="PROSITE" id="PS51918"/>
    </source>
</evidence>
<dbReference type="SFLD" id="SFLDG01067">
    <property type="entry name" value="SPASM/twitch_domain_containing"/>
    <property type="match status" value="1"/>
</dbReference>
<dbReference type="Pfam" id="PF04055">
    <property type="entry name" value="Radical_SAM"/>
    <property type="match status" value="1"/>
</dbReference>
<dbReference type="AlphaFoldDB" id="A0A1E3XE52"/>
<dbReference type="GO" id="GO:0003824">
    <property type="term" value="F:catalytic activity"/>
    <property type="evidence" value="ECO:0007669"/>
    <property type="project" value="InterPro"/>
</dbReference>
<evidence type="ECO:0000313" key="8">
    <source>
        <dbReference type="EMBL" id="ODS33912.1"/>
    </source>
</evidence>
<dbReference type="Proteomes" id="UP000094056">
    <property type="component" value="Unassembled WGS sequence"/>
</dbReference>
<dbReference type="PANTHER" id="PTHR11228:SF7">
    <property type="entry name" value="PQQA PEPTIDE CYCLASE"/>
    <property type="match status" value="1"/>
</dbReference>
<dbReference type="SUPFAM" id="SSF102114">
    <property type="entry name" value="Radical SAM enzymes"/>
    <property type="match status" value="1"/>
</dbReference>
<dbReference type="SFLD" id="SFLDS00029">
    <property type="entry name" value="Radical_SAM"/>
    <property type="match status" value="1"/>
</dbReference>
<keyword evidence="4" id="KW-0479">Metal-binding</keyword>
<evidence type="ECO:0000256" key="6">
    <source>
        <dbReference type="ARBA" id="ARBA00023014"/>
    </source>
</evidence>
<dbReference type="GO" id="GO:0051536">
    <property type="term" value="F:iron-sulfur cluster binding"/>
    <property type="evidence" value="ECO:0007669"/>
    <property type="project" value="UniProtKB-KW"/>
</dbReference>
<gene>
    <name evidence="8" type="primary">moeA_2</name>
    <name evidence="8" type="ORF">SCARUB_00983</name>
</gene>
<dbReference type="PROSITE" id="PS51918">
    <property type="entry name" value="RADICAL_SAM"/>
    <property type="match status" value="1"/>
</dbReference>
<feature type="domain" description="Radical SAM core" evidence="7">
    <location>
        <begin position="20"/>
        <end position="233"/>
    </location>
</feature>
<dbReference type="Pfam" id="PF13186">
    <property type="entry name" value="SPASM"/>
    <property type="match status" value="1"/>
</dbReference>
<dbReference type="CDD" id="cd21109">
    <property type="entry name" value="SPASM"/>
    <property type="match status" value="1"/>
</dbReference>
<comment type="caution">
    <text evidence="8">The sequence shown here is derived from an EMBL/GenBank/DDBJ whole genome shotgun (WGS) entry which is preliminary data.</text>
</comment>
<dbReference type="InterPro" id="IPR007197">
    <property type="entry name" value="rSAM"/>
</dbReference>
<dbReference type="InterPro" id="IPR058240">
    <property type="entry name" value="rSAM_sf"/>
</dbReference>
<dbReference type="GO" id="GO:0046872">
    <property type="term" value="F:metal ion binding"/>
    <property type="evidence" value="ECO:0007669"/>
    <property type="project" value="UniProtKB-KW"/>
</dbReference>
<accession>A0A1E3XE52</accession>
<evidence type="ECO:0000256" key="1">
    <source>
        <dbReference type="ARBA" id="ARBA00001966"/>
    </source>
</evidence>
<comment type="cofactor">
    <cofactor evidence="1">
        <name>[4Fe-4S] cluster</name>
        <dbReference type="ChEBI" id="CHEBI:49883"/>
    </cofactor>
</comment>
<dbReference type="EMBL" id="MAYW01000017">
    <property type="protein sequence ID" value="ODS33912.1"/>
    <property type="molecule type" value="Genomic_DNA"/>
</dbReference>
<dbReference type="CDD" id="cd01335">
    <property type="entry name" value="Radical_SAM"/>
    <property type="match status" value="1"/>
</dbReference>
<dbReference type="InterPro" id="IPR034391">
    <property type="entry name" value="AdoMet-like_SPASM_containing"/>
</dbReference>
<dbReference type="InterPro" id="IPR050377">
    <property type="entry name" value="Radical_SAM_PqqE_MftC-like"/>
</dbReference>
<keyword evidence="3" id="KW-0949">S-adenosyl-L-methionine</keyword>